<evidence type="ECO:0000256" key="1">
    <source>
        <dbReference type="SAM" id="MobiDB-lite"/>
    </source>
</evidence>
<dbReference type="OrthoDB" id="5584028at2759"/>
<feature type="transmembrane region" description="Helical" evidence="2">
    <location>
        <begin position="45"/>
        <end position="65"/>
    </location>
</feature>
<dbReference type="Proteomes" id="UP000696280">
    <property type="component" value="Unassembled WGS sequence"/>
</dbReference>
<evidence type="ECO:0000256" key="2">
    <source>
        <dbReference type="SAM" id="Phobius"/>
    </source>
</evidence>
<keyword evidence="2" id="KW-1133">Transmembrane helix</keyword>
<gene>
    <name evidence="3" type="ORF">HYFRA_00007590</name>
</gene>
<evidence type="ECO:0000313" key="4">
    <source>
        <dbReference type="Proteomes" id="UP000696280"/>
    </source>
</evidence>
<evidence type="ECO:0000313" key="3">
    <source>
        <dbReference type="EMBL" id="CAG8952876.1"/>
    </source>
</evidence>
<proteinExistence type="predicted"/>
<dbReference type="PANTHER" id="PTHR37852:SF1">
    <property type="entry name" value="HIG1 DOMAIN-CONTAINING PROTEIN"/>
    <property type="match status" value="1"/>
</dbReference>
<organism evidence="3 4">
    <name type="scientific">Hymenoscyphus fraxineus</name>
    <dbReference type="NCBI Taxonomy" id="746836"/>
    <lineage>
        <taxon>Eukaryota</taxon>
        <taxon>Fungi</taxon>
        <taxon>Dikarya</taxon>
        <taxon>Ascomycota</taxon>
        <taxon>Pezizomycotina</taxon>
        <taxon>Leotiomycetes</taxon>
        <taxon>Helotiales</taxon>
        <taxon>Helotiaceae</taxon>
        <taxon>Hymenoscyphus</taxon>
    </lineage>
</organism>
<comment type="caution">
    <text evidence="3">The sequence shown here is derived from an EMBL/GenBank/DDBJ whole genome shotgun (WGS) entry which is preliminary data.</text>
</comment>
<sequence length="217" mass="24157">MSSSSSKGLTDVPTDAEQEQEEREKRLRSERMERLKMNSRIGTPFAVRLMMASSISFLAGMGLGIRHGSQMAGFRFRAENAHRFPTSTTGWYLYHKSKNYHMAFGGVREGLKMGPKVSFWTTSFFAIEDMFDRYRGSKDFVNTVIASLSVAGTFSLWNRFPITVAARTAKMGLVFGVSYGLAQDALAAFKGRSPGYVDFILRKGSQRASKELPSGSI</sequence>
<accession>A0A9N9KTL7</accession>
<protein>
    <submittedName>
        <fullName evidence="3">Uncharacterized protein</fullName>
    </submittedName>
</protein>
<dbReference type="PANTHER" id="PTHR37852">
    <property type="entry name" value="YALI0B21208P"/>
    <property type="match status" value="1"/>
</dbReference>
<feature type="transmembrane region" description="Helical" evidence="2">
    <location>
        <begin position="140"/>
        <end position="157"/>
    </location>
</feature>
<dbReference type="AlphaFoldDB" id="A0A9N9KTL7"/>
<keyword evidence="2" id="KW-0812">Transmembrane</keyword>
<feature type="compositionally biased region" description="Basic and acidic residues" evidence="1">
    <location>
        <begin position="22"/>
        <end position="32"/>
    </location>
</feature>
<dbReference type="EMBL" id="CAJVRL010000048">
    <property type="protein sequence ID" value="CAG8952876.1"/>
    <property type="molecule type" value="Genomic_DNA"/>
</dbReference>
<feature type="region of interest" description="Disordered" evidence="1">
    <location>
        <begin position="1"/>
        <end position="32"/>
    </location>
</feature>
<name>A0A9N9KTL7_9HELO</name>
<keyword evidence="2" id="KW-0472">Membrane</keyword>
<keyword evidence="4" id="KW-1185">Reference proteome</keyword>
<reference evidence="3" key="1">
    <citation type="submission" date="2021-07" db="EMBL/GenBank/DDBJ databases">
        <authorList>
            <person name="Durling M."/>
        </authorList>
    </citation>
    <scope>NUCLEOTIDE SEQUENCE</scope>
</reference>